<dbReference type="InterPro" id="IPR000210">
    <property type="entry name" value="BTB/POZ_dom"/>
</dbReference>
<feature type="region of interest" description="Disordered" evidence="2">
    <location>
        <begin position="101"/>
        <end position="125"/>
    </location>
</feature>
<dbReference type="InterPro" id="IPR011333">
    <property type="entry name" value="SKP1/BTB/POZ_sf"/>
</dbReference>
<protein>
    <recommendedName>
        <fullName evidence="3">BTB domain-containing protein</fullName>
    </recommendedName>
</protein>
<sequence>MKQGKTIQDLIRDQEEADLKAAIKLQEEEVRKQELERQREQRRQMMAGAFGRGKEPQKQQEQVQITEKERQALQLKELQVAQKQQDLEKQRQERAMRMQRVFEQKSSQQQPIIDDSKSISKPIQQNEQVLSQRQKEMLDQRANAFKNRGNQIAEEIKKQENEYQRMQQFEQEAMNEFVEEKKAEARNKTIQIQSVLDKRKEQQFLMEIDQSAQIHKQNLERSIQTHSEWLMQQLFEQSEALGDVEFVFPNENNLKMRCHSFIISAKSPYFNSLIKFQSDMIQSQYMQLNEGLLKLTSSIDHFSYKTFQVMKRYFYLGELEFDSNDLIEMLELCQEYLLYDVKQLIEHLMVKNVDIENFADYMHLCRVFDCKILKEFLFYFSKKNYQQLKNKGSFKTLQRDEWMVIKEYANI</sequence>
<dbReference type="PANTHER" id="PTHR24413">
    <property type="entry name" value="SPECKLE-TYPE POZ PROTEIN"/>
    <property type="match status" value="1"/>
</dbReference>
<evidence type="ECO:0000256" key="2">
    <source>
        <dbReference type="SAM" id="MobiDB-lite"/>
    </source>
</evidence>
<evidence type="ECO:0000313" key="5">
    <source>
        <dbReference type="Proteomes" id="UP000039865"/>
    </source>
</evidence>
<evidence type="ECO:0000259" key="3">
    <source>
        <dbReference type="PROSITE" id="PS50097"/>
    </source>
</evidence>
<evidence type="ECO:0000256" key="1">
    <source>
        <dbReference type="SAM" id="Coils"/>
    </source>
</evidence>
<keyword evidence="1" id="KW-0175">Coiled coil</keyword>
<dbReference type="Gene3D" id="3.30.710.10">
    <property type="entry name" value="Potassium Channel Kv1.1, Chain A"/>
    <property type="match status" value="1"/>
</dbReference>
<gene>
    <name evidence="4" type="primary">Contig1164.g1261</name>
    <name evidence="4" type="ORF">STYLEM_18318</name>
</gene>
<feature type="region of interest" description="Disordered" evidence="2">
    <location>
        <begin position="47"/>
        <end position="66"/>
    </location>
</feature>
<dbReference type="EMBL" id="CCKQ01017323">
    <property type="protein sequence ID" value="CDW89187.1"/>
    <property type="molecule type" value="Genomic_DNA"/>
</dbReference>
<feature type="coiled-coil region" evidence="1">
    <location>
        <begin position="142"/>
        <end position="176"/>
    </location>
</feature>
<feature type="domain" description="BTB" evidence="3">
    <location>
        <begin position="242"/>
        <end position="323"/>
    </location>
</feature>
<dbReference type="SUPFAM" id="SSF54695">
    <property type="entry name" value="POZ domain"/>
    <property type="match status" value="1"/>
</dbReference>
<dbReference type="InParanoid" id="A0A078B7A5"/>
<name>A0A078B7A5_STYLE</name>
<evidence type="ECO:0000313" key="4">
    <source>
        <dbReference type="EMBL" id="CDW89187.1"/>
    </source>
</evidence>
<dbReference type="PROSITE" id="PS50097">
    <property type="entry name" value="BTB"/>
    <property type="match status" value="1"/>
</dbReference>
<proteinExistence type="predicted"/>
<reference evidence="4 5" key="1">
    <citation type="submission" date="2014-06" db="EMBL/GenBank/DDBJ databases">
        <authorList>
            <person name="Swart Estienne"/>
        </authorList>
    </citation>
    <scope>NUCLEOTIDE SEQUENCE [LARGE SCALE GENOMIC DNA]</scope>
    <source>
        <strain evidence="4 5">130c</strain>
    </source>
</reference>
<dbReference type="Proteomes" id="UP000039865">
    <property type="component" value="Unassembled WGS sequence"/>
</dbReference>
<dbReference type="SMART" id="SM00225">
    <property type="entry name" value="BTB"/>
    <property type="match status" value="1"/>
</dbReference>
<accession>A0A078B7A5</accession>
<feature type="compositionally biased region" description="Low complexity" evidence="2">
    <location>
        <begin position="104"/>
        <end position="124"/>
    </location>
</feature>
<dbReference type="Pfam" id="PF00651">
    <property type="entry name" value="BTB"/>
    <property type="match status" value="1"/>
</dbReference>
<dbReference type="OrthoDB" id="684045at2759"/>
<keyword evidence="5" id="KW-1185">Reference proteome</keyword>
<organism evidence="4 5">
    <name type="scientific">Stylonychia lemnae</name>
    <name type="common">Ciliate</name>
    <dbReference type="NCBI Taxonomy" id="5949"/>
    <lineage>
        <taxon>Eukaryota</taxon>
        <taxon>Sar</taxon>
        <taxon>Alveolata</taxon>
        <taxon>Ciliophora</taxon>
        <taxon>Intramacronucleata</taxon>
        <taxon>Spirotrichea</taxon>
        <taxon>Stichotrichia</taxon>
        <taxon>Sporadotrichida</taxon>
        <taxon>Oxytrichidae</taxon>
        <taxon>Stylonychinae</taxon>
        <taxon>Stylonychia</taxon>
    </lineage>
</organism>
<dbReference type="CDD" id="cd18186">
    <property type="entry name" value="BTB_POZ_ZBTB_KLHL-like"/>
    <property type="match status" value="1"/>
</dbReference>
<dbReference type="AlphaFoldDB" id="A0A078B7A5"/>